<protein>
    <submittedName>
        <fullName evidence="2">Uncharacterized protein</fullName>
    </submittedName>
</protein>
<dbReference type="KEGG" id="epl:P4G45_06335"/>
<proteinExistence type="predicted"/>
<dbReference type="AlphaFoldDB" id="A0AAU7DB06"/>
<reference evidence="2" key="1">
    <citation type="submission" date="2023-03" db="EMBL/GenBank/DDBJ databases">
        <title>Edaphobacter sp.</title>
        <authorList>
            <person name="Huber K.J."/>
            <person name="Papendorf J."/>
            <person name="Pilke C."/>
            <person name="Bunk B."/>
            <person name="Sproeer C."/>
            <person name="Pester M."/>
        </authorList>
    </citation>
    <scope>NUCLEOTIDE SEQUENCE</scope>
    <source>
        <strain evidence="1">DSM 109919</strain>
        <strain evidence="2">DSM 109920</strain>
    </source>
</reference>
<organism evidence="2">
    <name type="scientific">Edaphobacter paludis</name>
    <dbReference type="NCBI Taxonomy" id="3035702"/>
    <lineage>
        <taxon>Bacteria</taxon>
        <taxon>Pseudomonadati</taxon>
        <taxon>Acidobacteriota</taxon>
        <taxon>Terriglobia</taxon>
        <taxon>Terriglobales</taxon>
        <taxon>Acidobacteriaceae</taxon>
        <taxon>Edaphobacter</taxon>
    </lineage>
</organism>
<accession>A0AAU7DB06</accession>
<dbReference type="EMBL" id="CP121195">
    <property type="protein sequence ID" value="XBH14815.1"/>
    <property type="molecule type" value="Genomic_DNA"/>
</dbReference>
<accession>A0AAU7D1V5</accession>
<name>A0AAU7DB06_9BACT</name>
<dbReference type="EMBL" id="CP121194">
    <property type="protein sequence ID" value="XBH11336.1"/>
    <property type="molecule type" value="Genomic_DNA"/>
</dbReference>
<evidence type="ECO:0000313" key="2">
    <source>
        <dbReference type="EMBL" id="XBH14815.1"/>
    </source>
</evidence>
<gene>
    <name evidence="1" type="ORF">P4G45_06335</name>
    <name evidence="2" type="ORF">P8936_06565</name>
</gene>
<dbReference type="RefSeq" id="WP_348268827.1">
    <property type="nucleotide sequence ID" value="NZ_CP121194.1"/>
</dbReference>
<evidence type="ECO:0000313" key="1">
    <source>
        <dbReference type="EMBL" id="XBH11336.1"/>
    </source>
</evidence>
<sequence>MPTINQTRQFGSFWAVDQISLTIYAGNGGRFYAALCRDGQGFFVNGGAMGLDT</sequence>